<feature type="transmembrane region" description="Helical" evidence="1">
    <location>
        <begin position="12"/>
        <end position="32"/>
    </location>
</feature>
<gene>
    <name evidence="2" type="ORF">OBE_10801</name>
</gene>
<feature type="non-terminal residue" evidence="2">
    <location>
        <position position="111"/>
    </location>
</feature>
<evidence type="ECO:0008006" key="3">
    <source>
        <dbReference type="Google" id="ProtNLM"/>
    </source>
</evidence>
<protein>
    <recommendedName>
        <fullName evidence="3">Helix-hairpin-helix domain-containing protein</fullName>
    </recommendedName>
</protein>
<evidence type="ECO:0000313" key="2">
    <source>
        <dbReference type="EMBL" id="EKC56947.1"/>
    </source>
</evidence>
<comment type="caution">
    <text evidence="2">The sequence shown here is derived from an EMBL/GenBank/DDBJ whole genome shotgun (WGS) entry which is preliminary data.</text>
</comment>
<evidence type="ECO:0000256" key="1">
    <source>
        <dbReference type="SAM" id="Phobius"/>
    </source>
</evidence>
<name>K1S8H5_9ZZZZ</name>
<reference evidence="2" key="1">
    <citation type="journal article" date="2013" name="Environ. Microbiol.">
        <title>Microbiota from the distal guts of lean and obese adolescents exhibit partial functional redundancy besides clear differences in community structure.</title>
        <authorList>
            <person name="Ferrer M."/>
            <person name="Ruiz A."/>
            <person name="Lanza F."/>
            <person name="Haange S.B."/>
            <person name="Oberbach A."/>
            <person name="Till H."/>
            <person name="Bargiela R."/>
            <person name="Campoy C."/>
            <person name="Segura M.T."/>
            <person name="Richter M."/>
            <person name="von Bergen M."/>
            <person name="Seifert J."/>
            <person name="Suarez A."/>
        </authorList>
    </citation>
    <scope>NUCLEOTIDE SEQUENCE</scope>
</reference>
<keyword evidence="1" id="KW-0812">Transmembrane</keyword>
<keyword evidence="1" id="KW-1133">Transmembrane helix</keyword>
<dbReference type="InterPro" id="IPR010994">
    <property type="entry name" value="RuvA_2-like"/>
</dbReference>
<keyword evidence="1" id="KW-0472">Membrane</keyword>
<dbReference type="SUPFAM" id="SSF47781">
    <property type="entry name" value="RuvA domain 2-like"/>
    <property type="match status" value="1"/>
</dbReference>
<accession>K1S8H5</accession>
<dbReference type="EMBL" id="AJWZ01007422">
    <property type="protein sequence ID" value="EKC56947.1"/>
    <property type="molecule type" value="Genomic_DNA"/>
</dbReference>
<dbReference type="AlphaFoldDB" id="K1S8H5"/>
<sequence>MDDGTFFTEREIRAVAVFLPLAGLLVAAVALFRPKSDPLEARRVEVAMERRMPADSIRLRPFDPNTADFDELLRLGLSKHEAVSLLKYRAAGKVFRIPEDLSLCYGISDSL</sequence>
<organism evidence="2">
    <name type="scientific">human gut metagenome</name>
    <dbReference type="NCBI Taxonomy" id="408170"/>
    <lineage>
        <taxon>unclassified sequences</taxon>
        <taxon>metagenomes</taxon>
        <taxon>organismal metagenomes</taxon>
    </lineage>
</organism>
<proteinExistence type="predicted"/>